<protein>
    <recommendedName>
        <fullName evidence="4">Secreted protein</fullName>
    </recommendedName>
</protein>
<organism evidence="2 3">
    <name type="scientific">Mycolicibacterium anyangense</name>
    <dbReference type="NCBI Taxonomy" id="1431246"/>
    <lineage>
        <taxon>Bacteria</taxon>
        <taxon>Bacillati</taxon>
        <taxon>Actinomycetota</taxon>
        <taxon>Actinomycetes</taxon>
        <taxon>Mycobacteriales</taxon>
        <taxon>Mycobacteriaceae</taxon>
        <taxon>Mycolicibacterium</taxon>
    </lineage>
</organism>
<dbReference type="PROSITE" id="PS51257">
    <property type="entry name" value="PROKAR_LIPOPROTEIN"/>
    <property type="match status" value="1"/>
</dbReference>
<dbReference type="KEGG" id="many:MANY_25470"/>
<keyword evidence="3" id="KW-1185">Reference proteome</keyword>
<evidence type="ECO:0000256" key="1">
    <source>
        <dbReference type="SAM" id="SignalP"/>
    </source>
</evidence>
<feature type="chain" id="PRO_5026821739" description="Secreted protein" evidence="1">
    <location>
        <begin position="28"/>
        <end position="167"/>
    </location>
</feature>
<gene>
    <name evidence="2" type="ORF">MANY_25470</name>
</gene>
<accession>A0A6N4W5I2</accession>
<name>A0A6N4W5I2_9MYCO</name>
<dbReference type="AlphaFoldDB" id="A0A6N4W5I2"/>
<sequence length="167" mass="17529">MGTGRLGVTIVAVATACTAGLVSPASAHGAPLAWNGRYQMTTYASQKAGTSPATRQKENDFGATFTLSTSCSGGTCVATVVDGPAPSNPTIPQPTRYTWNGSEWTTTYDWAWDCFLGDGYQKQWSPATSWAFYAPQPDGSLRGTWHTDIASGPCRGSVVMPVVAVPA</sequence>
<evidence type="ECO:0000313" key="2">
    <source>
        <dbReference type="EMBL" id="BBZ77210.1"/>
    </source>
</evidence>
<reference evidence="2 3" key="1">
    <citation type="journal article" date="2019" name="Emerg. Microbes Infect.">
        <title>Comprehensive subspecies identification of 175 nontuberculous mycobacteria species based on 7547 genomic profiles.</title>
        <authorList>
            <person name="Matsumoto Y."/>
            <person name="Kinjo T."/>
            <person name="Motooka D."/>
            <person name="Nabeya D."/>
            <person name="Jung N."/>
            <person name="Uechi K."/>
            <person name="Horii T."/>
            <person name="Iida T."/>
            <person name="Fujita J."/>
            <person name="Nakamura S."/>
        </authorList>
    </citation>
    <scope>NUCLEOTIDE SEQUENCE [LARGE SCALE GENOMIC DNA]</scope>
    <source>
        <strain evidence="2 3">JCM 30275</strain>
    </source>
</reference>
<keyword evidence="1" id="KW-0732">Signal</keyword>
<feature type="signal peptide" evidence="1">
    <location>
        <begin position="1"/>
        <end position="27"/>
    </location>
</feature>
<evidence type="ECO:0000313" key="3">
    <source>
        <dbReference type="Proteomes" id="UP000467249"/>
    </source>
</evidence>
<dbReference type="RefSeq" id="WP_163804558.1">
    <property type="nucleotide sequence ID" value="NZ_AP022620.1"/>
</dbReference>
<dbReference type="Proteomes" id="UP000467249">
    <property type="component" value="Chromosome"/>
</dbReference>
<evidence type="ECO:0008006" key="4">
    <source>
        <dbReference type="Google" id="ProtNLM"/>
    </source>
</evidence>
<proteinExistence type="predicted"/>
<dbReference type="EMBL" id="AP022620">
    <property type="protein sequence ID" value="BBZ77210.1"/>
    <property type="molecule type" value="Genomic_DNA"/>
</dbReference>